<keyword evidence="5 12" id="KW-0812">Transmembrane</keyword>
<protein>
    <recommendedName>
        <fullName evidence="11">O-acyltransferase</fullName>
    </recommendedName>
</protein>
<evidence type="ECO:0000256" key="9">
    <source>
        <dbReference type="ARBA" id="ARBA00023315"/>
    </source>
</evidence>
<dbReference type="PANTHER" id="PTHR10408:SF7">
    <property type="entry name" value="DIACYLGLYCEROL O-ACYLTRANSFERASE 1"/>
    <property type="match status" value="1"/>
</dbReference>
<dbReference type="PIRSF" id="PIRSF000439">
    <property type="entry name" value="Oat_ACAT_DAG_ARE"/>
    <property type="match status" value="1"/>
</dbReference>
<keyword evidence="9 11" id="KW-0012">Acyltransferase</keyword>
<feature type="transmembrane region" description="Helical" evidence="12">
    <location>
        <begin position="123"/>
        <end position="146"/>
    </location>
</feature>
<evidence type="ECO:0000256" key="4">
    <source>
        <dbReference type="ARBA" id="ARBA00022679"/>
    </source>
</evidence>
<name>A0ABQ7HYW3_9MICR</name>
<feature type="transmembrane region" description="Helical" evidence="12">
    <location>
        <begin position="233"/>
        <end position="256"/>
    </location>
</feature>
<dbReference type="InterPro" id="IPR014371">
    <property type="entry name" value="Oat_ACAT_DAG_ARE"/>
</dbReference>
<feature type="transmembrane region" description="Helical" evidence="12">
    <location>
        <begin position="374"/>
        <end position="395"/>
    </location>
</feature>
<evidence type="ECO:0000256" key="8">
    <source>
        <dbReference type="ARBA" id="ARBA00023136"/>
    </source>
</evidence>
<comment type="subcellular location">
    <subcellularLocation>
        <location evidence="1 11">Endoplasmic reticulum membrane</location>
        <topology evidence="1 11">Multi-pass membrane protein</topology>
    </subcellularLocation>
</comment>
<dbReference type="PANTHER" id="PTHR10408">
    <property type="entry name" value="STEROL O-ACYLTRANSFERASE"/>
    <property type="match status" value="1"/>
</dbReference>
<comment type="pathway">
    <text evidence="2">Lipid metabolism.</text>
</comment>
<evidence type="ECO:0000256" key="6">
    <source>
        <dbReference type="ARBA" id="ARBA00022824"/>
    </source>
</evidence>
<sequence>MAYINKQNRFTNTHKTIREPTRVSLKGIGNLGILLSILSFFKLILTNYRKYGLLMRVPLMTIKKEEWYSFIAGLFIIFNKCLNVFIIDHIIYNGIINRFIVSIIFILHELLIFILNYKKIKHIYLSIWLLSISIIYSLKLLSFYFVRIAEKENINENKSINKKENINQTEKDDIIKDNNNSINESNNNIKGNIFNEKHLFFHFLYFLYAPTLCYQSEYPMLDKRRWSIIIRKFVFLILLIIAFLFVMDQCTVPLIYNLQESKGIFDFIENLLTLSFGTILLWLIFFLATFVLFLPILRELTLFGDGVFFCDWWNSTTVLEYWRLWNRPVHQWIVRHLYIPLQSRGWSKGWALAAVFIASGLIHEYIISSSLKMITGWAFAGMIGQIPMALIARWIGKSWLVHRFGNYMFWSTFCIIGQPLCILFYYRSILIQERCNIIKE</sequence>
<evidence type="ECO:0000256" key="12">
    <source>
        <dbReference type="SAM" id="Phobius"/>
    </source>
</evidence>
<evidence type="ECO:0000256" key="11">
    <source>
        <dbReference type="PIRNR" id="PIRNR000439"/>
    </source>
</evidence>
<evidence type="ECO:0000256" key="2">
    <source>
        <dbReference type="ARBA" id="ARBA00005189"/>
    </source>
</evidence>
<feature type="transmembrane region" description="Helical" evidence="12">
    <location>
        <begin position="67"/>
        <end position="87"/>
    </location>
</feature>
<reference evidence="13 14" key="1">
    <citation type="submission" date="2019-01" db="EMBL/GenBank/DDBJ databases">
        <title>Genomes sequencing and comparative genomics of infectious freshwater microsporidia, Cucumispora dikerogammari and Thelohania contejeani.</title>
        <authorList>
            <person name="Cormier A."/>
            <person name="Giraud I."/>
            <person name="Wattier R."/>
            <person name="Teixeira M."/>
            <person name="Grandjean F."/>
            <person name="Rigaud T."/>
            <person name="Cordaux R."/>
        </authorList>
    </citation>
    <scope>NUCLEOTIDE SEQUENCE [LARGE SCALE GENOMIC DNA]</scope>
    <source>
        <strain evidence="13">T1</strain>
        <tissue evidence="13">Spores</tissue>
    </source>
</reference>
<proteinExistence type="inferred from homology"/>
<comment type="similarity">
    <text evidence="3 11">Belongs to the membrane-bound acyltransferase family. Sterol o-acyltransferase subfamily.</text>
</comment>
<feature type="transmembrane region" description="Helical" evidence="12">
    <location>
        <begin position="28"/>
        <end position="47"/>
    </location>
</feature>
<gene>
    <name evidence="13" type="primary">DGAT1-1</name>
    <name evidence="13" type="ORF">TCON_1406</name>
</gene>
<comment type="function">
    <text evidence="10">Sterol O-acyltransferase that catalyzes the formation of stery esters.</text>
</comment>
<evidence type="ECO:0000256" key="10">
    <source>
        <dbReference type="ARBA" id="ARBA00023568"/>
    </source>
</evidence>
<evidence type="ECO:0000256" key="3">
    <source>
        <dbReference type="ARBA" id="ARBA00009010"/>
    </source>
</evidence>
<keyword evidence="8 11" id="KW-0472">Membrane</keyword>
<organism evidence="13 14">
    <name type="scientific">Astathelohania contejeani</name>
    <dbReference type="NCBI Taxonomy" id="164912"/>
    <lineage>
        <taxon>Eukaryota</taxon>
        <taxon>Fungi</taxon>
        <taxon>Fungi incertae sedis</taxon>
        <taxon>Microsporidia</taxon>
        <taxon>Astathelohaniidae</taxon>
        <taxon>Astathelohania</taxon>
    </lineage>
</organism>
<evidence type="ECO:0000313" key="13">
    <source>
        <dbReference type="EMBL" id="KAF7683384.1"/>
    </source>
</evidence>
<comment type="caution">
    <text evidence="13">The sequence shown here is derived from an EMBL/GenBank/DDBJ whole genome shotgun (WGS) entry which is preliminary data.</text>
</comment>
<evidence type="ECO:0000313" key="14">
    <source>
        <dbReference type="Proteomes" id="UP001516464"/>
    </source>
</evidence>
<evidence type="ECO:0000256" key="5">
    <source>
        <dbReference type="ARBA" id="ARBA00022692"/>
    </source>
</evidence>
<keyword evidence="4 11" id="KW-0808">Transferase</keyword>
<feature type="transmembrane region" description="Helical" evidence="12">
    <location>
        <begin position="276"/>
        <end position="297"/>
    </location>
</feature>
<feature type="transmembrane region" description="Helical" evidence="12">
    <location>
        <begin position="407"/>
        <end position="426"/>
    </location>
</feature>
<keyword evidence="6 11" id="KW-0256">Endoplasmic reticulum</keyword>
<dbReference type="InterPro" id="IPR004299">
    <property type="entry name" value="MBOAT_fam"/>
</dbReference>
<keyword evidence="14" id="KW-1185">Reference proteome</keyword>
<evidence type="ECO:0000256" key="1">
    <source>
        <dbReference type="ARBA" id="ARBA00004477"/>
    </source>
</evidence>
<dbReference type="Proteomes" id="UP001516464">
    <property type="component" value="Unassembled WGS sequence"/>
</dbReference>
<accession>A0ABQ7HYW3</accession>
<feature type="transmembrane region" description="Helical" evidence="12">
    <location>
        <begin position="99"/>
        <end position="117"/>
    </location>
</feature>
<keyword evidence="7 12" id="KW-1133">Transmembrane helix</keyword>
<feature type="transmembrane region" description="Helical" evidence="12">
    <location>
        <begin position="349"/>
        <end position="368"/>
    </location>
</feature>
<dbReference type="EMBL" id="SBIQ01000092">
    <property type="protein sequence ID" value="KAF7683384.1"/>
    <property type="molecule type" value="Genomic_DNA"/>
</dbReference>
<evidence type="ECO:0000256" key="7">
    <source>
        <dbReference type="ARBA" id="ARBA00022989"/>
    </source>
</evidence>
<dbReference type="Pfam" id="PF03062">
    <property type="entry name" value="MBOAT"/>
    <property type="match status" value="1"/>
</dbReference>